<keyword evidence="7" id="KW-1185">Reference proteome</keyword>
<dbReference type="SFLD" id="SFLDS00029">
    <property type="entry name" value="Radical_SAM"/>
    <property type="match status" value="1"/>
</dbReference>
<protein>
    <recommendedName>
        <fullName evidence="5">Radical SAM core domain-containing protein</fullName>
    </recommendedName>
</protein>
<dbReference type="EMBL" id="FPAB01000005">
    <property type="protein sequence ID" value="SFS99783.1"/>
    <property type="molecule type" value="Genomic_DNA"/>
</dbReference>
<dbReference type="GO" id="GO:0016491">
    <property type="term" value="F:oxidoreductase activity"/>
    <property type="evidence" value="ECO:0007669"/>
    <property type="project" value="InterPro"/>
</dbReference>
<dbReference type="STRING" id="1176198.SAMN05444716_105504"/>
<evidence type="ECO:0000259" key="5">
    <source>
        <dbReference type="Pfam" id="PF04055"/>
    </source>
</evidence>
<dbReference type="PANTHER" id="PTHR43273:SF8">
    <property type="entry name" value="RADICAL SAM DOMAIN PROTEIN"/>
    <property type="match status" value="1"/>
</dbReference>
<dbReference type="CDD" id="cd01335">
    <property type="entry name" value="Radical_SAM"/>
    <property type="match status" value="1"/>
</dbReference>
<evidence type="ECO:0000313" key="7">
    <source>
        <dbReference type="Proteomes" id="UP000198873"/>
    </source>
</evidence>
<keyword evidence="3" id="KW-0408">Iron</keyword>
<accession>A0A1I6UEC1</accession>
<sequence length="405" mass="42946">MNQRISAPVGREPDGFAPWPLTGFAAGAVRPVPFDQFVVKIHSRCNLACRYCYMYFAADGGWRRQPVTAAPRVLERAASRIAEHAAAHRLPEISVVLHGGEPLLAGTATLAGFVARVRELVPEGCTVRAGVQTNGTLLTGERLRELARAGIAVGLSLDGGLAEHNARRTDHAGRPAWPGIRRAAALLAGPYRHVYGGVLCVVDPATDPERVYTSLLGLDPPAVNFLLPHGTWTTPPPGLPADGTATPYGDWLAAVFDLWWDAGRRRTRVRLFQEAIALLLGAPAATEALGLRPVSAVVIETDGAIEQLDALKTAYEGAAATGLDIHHHPLDAALAHPGIAARQAGRAALSATCLACPLAEVCGGGNYAHRYRAGEGFRNPSVYCADLRRLLHHIARRVAAAAVPA</sequence>
<dbReference type="SFLD" id="SFLDG01067">
    <property type="entry name" value="SPASM/twitch_domain_containing"/>
    <property type="match status" value="1"/>
</dbReference>
<dbReference type="NCBIfam" id="TIGR04269">
    <property type="entry name" value="SAM_SPASM_FxsB"/>
    <property type="match status" value="1"/>
</dbReference>
<keyword evidence="1" id="KW-0949">S-adenosyl-L-methionine</keyword>
<dbReference type="InterPro" id="IPR026335">
    <property type="entry name" value="rSAM_SPASM_FxsB"/>
</dbReference>
<evidence type="ECO:0000256" key="3">
    <source>
        <dbReference type="ARBA" id="ARBA00023004"/>
    </source>
</evidence>
<dbReference type="GO" id="GO:0051536">
    <property type="term" value="F:iron-sulfur cluster binding"/>
    <property type="evidence" value="ECO:0007669"/>
    <property type="project" value="UniProtKB-KW"/>
</dbReference>
<dbReference type="Pfam" id="PF04055">
    <property type="entry name" value="Radical_SAM"/>
    <property type="match status" value="1"/>
</dbReference>
<evidence type="ECO:0000313" key="6">
    <source>
        <dbReference type="EMBL" id="SFS99783.1"/>
    </source>
</evidence>
<keyword evidence="2" id="KW-0479">Metal-binding</keyword>
<evidence type="ECO:0000256" key="4">
    <source>
        <dbReference type="ARBA" id="ARBA00023014"/>
    </source>
</evidence>
<dbReference type="InterPro" id="IPR013785">
    <property type="entry name" value="Aldolase_TIM"/>
</dbReference>
<dbReference type="SFLD" id="SFLDG01072">
    <property type="entry name" value="dehydrogenase_like"/>
    <property type="match status" value="1"/>
</dbReference>
<dbReference type="Gene3D" id="3.20.20.70">
    <property type="entry name" value="Aldolase class I"/>
    <property type="match status" value="1"/>
</dbReference>
<dbReference type="GO" id="GO:0046872">
    <property type="term" value="F:metal ion binding"/>
    <property type="evidence" value="ECO:0007669"/>
    <property type="project" value="UniProtKB-KW"/>
</dbReference>
<dbReference type="InterPro" id="IPR023867">
    <property type="entry name" value="Sulphatase_maturase_rSAM"/>
</dbReference>
<feature type="domain" description="Radical SAM core" evidence="5">
    <location>
        <begin position="41"/>
        <end position="183"/>
    </location>
</feature>
<dbReference type="InterPro" id="IPR007197">
    <property type="entry name" value="rSAM"/>
</dbReference>
<dbReference type="AlphaFoldDB" id="A0A1I6UEC1"/>
<name>A0A1I6UEC1_9ACTN</name>
<dbReference type="SFLD" id="SFLDG01386">
    <property type="entry name" value="main_SPASM_domain-containing"/>
    <property type="match status" value="1"/>
</dbReference>
<dbReference type="SUPFAM" id="SSF102114">
    <property type="entry name" value="Radical SAM enzymes"/>
    <property type="match status" value="1"/>
</dbReference>
<dbReference type="PANTHER" id="PTHR43273">
    <property type="entry name" value="ANAEROBIC SULFATASE-MATURATING ENZYME HOMOLOG ASLB-RELATED"/>
    <property type="match status" value="1"/>
</dbReference>
<dbReference type="Proteomes" id="UP000198873">
    <property type="component" value="Unassembled WGS sequence"/>
</dbReference>
<evidence type="ECO:0000256" key="1">
    <source>
        <dbReference type="ARBA" id="ARBA00022691"/>
    </source>
</evidence>
<organism evidence="6 7">
    <name type="scientific">Streptomyces harbinensis</name>
    <dbReference type="NCBI Taxonomy" id="1176198"/>
    <lineage>
        <taxon>Bacteria</taxon>
        <taxon>Bacillati</taxon>
        <taxon>Actinomycetota</taxon>
        <taxon>Actinomycetes</taxon>
        <taxon>Kitasatosporales</taxon>
        <taxon>Streptomycetaceae</taxon>
        <taxon>Streptomyces</taxon>
    </lineage>
</organism>
<gene>
    <name evidence="6" type="ORF">SAMN05444716_105504</name>
</gene>
<proteinExistence type="predicted"/>
<reference evidence="7" key="1">
    <citation type="submission" date="2016-10" db="EMBL/GenBank/DDBJ databases">
        <authorList>
            <person name="Varghese N."/>
            <person name="Submissions S."/>
        </authorList>
    </citation>
    <scope>NUCLEOTIDE SEQUENCE [LARGE SCALE GENOMIC DNA]</scope>
    <source>
        <strain evidence="7">CGMCC 4.7047</strain>
    </source>
</reference>
<dbReference type="InterPro" id="IPR058240">
    <property type="entry name" value="rSAM_sf"/>
</dbReference>
<keyword evidence="4" id="KW-0411">Iron-sulfur</keyword>
<evidence type="ECO:0000256" key="2">
    <source>
        <dbReference type="ARBA" id="ARBA00022723"/>
    </source>
</evidence>